<dbReference type="InterPro" id="IPR000182">
    <property type="entry name" value="GNAT_dom"/>
</dbReference>
<dbReference type="KEGG" id="smav:CFF01_13505"/>
<dbReference type="Proteomes" id="UP000198233">
    <property type="component" value="Chromosome"/>
</dbReference>
<organism evidence="2 3">
    <name type="scientific">Shewanella marisflavi</name>
    <dbReference type="NCBI Taxonomy" id="260364"/>
    <lineage>
        <taxon>Bacteria</taxon>
        <taxon>Pseudomonadati</taxon>
        <taxon>Pseudomonadota</taxon>
        <taxon>Gammaproteobacteria</taxon>
        <taxon>Alteromonadales</taxon>
        <taxon>Shewanellaceae</taxon>
        <taxon>Shewanella</taxon>
    </lineage>
</organism>
<evidence type="ECO:0000313" key="3">
    <source>
        <dbReference type="Proteomes" id="UP000198233"/>
    </source>
</evidence>
<gene>
    <name evidence="2" type="ORF">CFF01_13505</name>
</gene>
<dbReference type="GO" id="GO:0016747">
    <property type="term" value="F:acyltransferase activity, transferring groups other than amino-acyl groups"/>
    <property type="evidence" value="ECO:0007669"/>
    <property type="project" value="InterPro"/>
</dbReference>
<evidence type="ECO:0000259" key="1">
    <source>
        <dbReference type="Pfam" id="PF00583"/>
    </source>
</evidence>
<dbReference type="SUPFAM" id="SSF55729">
    <property type="entry name" value="Acyl-CoA N-acyltransferases (Nat)"/>
    <property type="match status" value="1"/>
</dbReference>
<sequence length="108" mass="12114">MRDSEQMRIQLDWLEPEHRRAAFSFYKAFMPHARISKKEALCVAYLDANAGQLMAGEVIAAARLRPIGPYRLLTGVLIHPKLQEQGLGSQLMQALKPELGRAPKLSAM</sequence>
<evidence type="ECO:0000313" key="2">
    <source>
        <dbReference type="EMBL" id="ASJ97510.1"/>
    </source>
</evidence>
<dbReference type="EMBL" id="CP022272">
    <property type="protein sequence ID" value="ASJ97510.1"/>
    <property type="molecule type" value="Genomic_DNA"/>
</dbReference>
<dbReference type="RefSeq" id="WP_088905136.1">
    <property type="nucleotide sequence ID" value="NZ_CP022272.1"/>
</dbReference>
<feature type="domain" description="N-acetyltransferase" evidence="1">
    <location>
        <begin position="29"/>
        <end position="96"/>
    </location>
</feature>
<dbReference type="CDD" id="cd04301">
    <property type="entry name" value="NAT_SF"/>
    <property type="match status" value="1"/>
</dbReference>
<protein>
    <recommendedName>
        <fullName evidence="1">N-acetyltransferase domain-containing protein</fullName>
    </recommendedName>
</protein>
<dbReference type="InterPro" id="IPR016181">
    <property type="entry name" value="Acyl_CoA_acyltransferase"/>
</dbReference>
<dbReference type="AlphaFoldDB" id="A0AAC9XP28"/>
<name>A0AAC9XP28_9GAMM</name>
<accession>A0AAC9XP28</accession>
<dbReference type="Gene3D" id="3.40.630.30">
    <property type="match status" value="1"/>
</dbReference>
<reference evidence="2 3" key="1">
    <citation type="submission" date="2017-06" db="EMBL/GenBank/DDBJ databases">
        <title>Complete genome sequence of Shewanella marisflavi EP1 associated with anaerobic 2,4-dinitrotoluene reduction and salt tolerance.</title>
        <authorList>
            <person name="Huang J."/>
        </authorList>
    </citation>
    <scope>NUCLEOTIDE SEQUENCE [LARGE SCALE GENOMIC DNA]</scope>
    <source>
        <strain evidence="2 3">EP1</strain>
    </source>
</reference>
<dbReference type="Pfam" id="PF00583">
    <property type="entry name" value="Acetyltransf_1"/>
    <property type="match status" value="1"/>
</dbReference>
<proteinExistence type="predicted"/>